<dbReference type="Gene3D" id="3.40.30.10">
    <property type="entry name" value="Glutaredoxin"/>
    <property type="match status" value="1"/>
</dbReference>
<dbReference type="PANTHER" id="PTHR42801:SF4">
    <property type="entry name" value="AHPC_TSA FAMILY PROTEIN"/>
    <property type="match status" value="1"/>
</dbReference>
<evidence type="ECO:0000256" key="8">
    <source>
        <dbReference type="ARBA" id="ARBA00032824"/>
    </source>
</evidence>
<dbReference type="CDD" id="cd03017">
    <property type="entry name" value="PRX_BCP"/>
    <property type="match status" value="1"/>
</dbReference>
<evidence type="ECO:0000313" key="14">
    <source>
        <dbReference type="Proteomes" id="UP000746471"/>
    </source>
</evidence>
<reference evidence="13 14" key="1">
    <citation type="submission" date="2021-05" db="EMBL/GenBank/DDBJ databases">
        <title>Fusibacter ferrireducens sp. nov., an anaerobic, sulfur- and Fe-reducing bacterium isolated from the mangrove sediment.</title>
        <authorList>
            <person name="Qiu D."/>
        </authorList>
    </citation>
    <scope>NUCLEOTIDE SEQUENCE [LARGE SCALE GENOMIC DNA]</scope>
    <source>
        <strain evidence="13 14">DSM 12116</strain>
    </source>
</reference>
<keyword evidence="7" id="KW-0676">Redox-active center</keyword>
<dbReference type="InterPro" id="IPR050924">
    <property type="entry name" value="Peroxiredoxin_BCP/PrxQ"/>
</dbReference>
<keyword evidence="4" id="KW-0049">Antioxidant</keyword>
<comment type="function">
    <text evidence="1">Thiol-specific peroxidase that catalyzes the reduction of hydrogen peroxide and organic hydroperoxides to water and alcohols, respectively. Plays a role in cell protection against oxidative stress by detoxifying peroxides and as sensor of hydrogen peroxide-mediated signaling events.</text>
</comment>
<keyword evidence="5" id="KW-0560">Oxidoreductase</keyword>
<evidence type="ECO:0000256" key="11">
    <source>
        <dbReference type="ARBA" id="ARBA00049091"/>
    </source>
</evidence>
<dbReference type="EC" id="1.11.1.24" evidence="2"/>
<dbReference type="PROSITE" id="PS51352">
    <property type="entry name" value="THIOREDOXIN_2"/>
    <property type="match status" value="1"/>
</dbReference>
<sequence>MKPYIKPDMKFKITPEGTISGTELSEMKFILYVYPKDNTSACTLEANEFADVYEAFKNLGYEIFGISKDTLSSHLKFKAKYELPFELISDTEKELLNALGVMKEKKMYGKTVMGTVRSTFVFDKGLKMIAEYRDIKAPGHAETVLEAVKAFSA</sequence>
<dbReference type="Pfam" id="PF00578">
    <property type="entry name" value="AhpC-TSA"/>
    <property type="match status" value="1"/>
</dbReference>
<keyword evidence="6" id="KW-1015">Disulfide bond</keyword>
<evidence type="ECO:0000259" key="12">
    <source>
        <dbReference type="PROSITE" id="PS51352"/>
    </source>
</evidence>
<keyword evidence="14" id="KW-1185">Reference proteome</keyword>
<organism evidence="13 14">
    <name type="scientific">Fusibacter paucivorans</name>
    <dbReference type="NCBI Taxonomy" id="76009"/>
    <lineage>
        <taxon>Bacteria</taxon>
        <taxon>Bacillati</taxon>
        <taxon>Bacillota</taxon>
        <taxon>Clostridia</taxon>
        <taxon>Eubacteriales</taxon>
        <taxon>Eubacteriales Family XII. Incertae Sedis</taxon>
        <taxon>Fusibacter</taxon>
    </lineage>
</organism>
<dbReference type="InterPro" id="IPR013766">
    <property type="entry name" value="Thioredoxin_domain"/>
</dbReference>
<accession>A0ABS5PQN5</accession>
<evidence type="ECO:0000256" key="10">
    <source>
        <dbReference type="ARBA" id="ARBA00041373"/>
    </source>
</evidence>
<evidence type="ECO:0000256" key="4">
    <source>
        <dbReference type="ARBA" id="ARBA00022862"/>
    </source>
</evidence>
<dbReference type="RefSeq" id="WP_213237242.1">
    <property type="nucleotide sequence ID" value="NZ_JAHBCL010000019.1"/>
</dbReference>
<evidence type="ECO:0000313" key="13">
    <source>
        <dbReference type="EMBL" id="MBS7527381.1"/>
    </source>
</evidence>
<evidence type="ECO:0000256" key="3">
    <source>
        <dbReference type="ARBA" id="ARBA00022559"/>
    </source>
</evidence>
<evidence type="ECO:0000256" key="1">
    <source>
        <dbReference type="ARBA" id="ARBA00003330"/>
    </source>
</evidence>
<dbReference type="InterPro" id="IPR036249">
    <property type="entry name" value="Thioredoxin-like_sf"/>
</dbReference>
<proteinExistence type="inferred from homology"/>
<dbReference type="InterPro" id="IPR000866">
    <property type="entry name" value="AhpC/TSA"/>
</dbReference>
<keyword evidence="3" id="KW-0575">Peroxidase</keyword>
<evidence type="ECO:0000256" key="6">
    <source>
        <dbReference type="ARBA" id="ARBA00023157"/>
    </source>
</evidence>
<evidence type="ECO:0000256" key="2">
    <source>
        <dbReference type="ARBA" id="ARBA00013017"/>
    </source>
</evidence>
<evidence type="ECO:0000256" key="5">
    <source>
        <dbReference type="ARBA" id="ARBA00023002"/>
    </source>
</evidence>
<protein>
    <recommendedName>
        <fullName evidence="2">thioredoxin-dependent peroxiredoxin</fullName>
        <ecNumber evidence="2">1.11.1.24</ecNumber>
    </recommendedName>
    <alternativeName>
        <fullName evidence="10">Bacterioferritin comigratory protein</fullName>
    </alternativeName>
    <alternativeName>
        <fullName evidence="8">Thioredoxin peroxidase</fullName>
    </alternativeName>
</protein>
<dbReference type="SUPFAM" id="SSF52833">
    <property type="entry name" value="Thioredoxin-like"/>
    <property type="match status" value="1"/>
</dbReference>
<evidence type="ECO:0000256" key="7">
    <source>
        <dbReference type="ARBA" id="ARBA00023284"/>
    </source>
</evidence>
<name>A0ABS5PQN5_9FIRM</name>
<feature type="domain" description="Thioredoxin" evidence="12">
    <location>
        <begin position="1"/>
        <end position="153"/>
    </location>
</feature>
<comment type="similarity">
    <text evidence="9">Belongs to the peroxiredoxin family. BCP/PrxQ subfamily.</text>
</comment>
<dbReference type="PANTHER" id="PTHR42801">
    <property type="entry name" value="THIOREDOXIN-DEPENDENT PEROXIDE REDUCTASE"/>
    <property type="match status" value="1"/>
</dbReference>
<dbReference type="Proteomes" id="UP000746471">
    <property type="component" value="Unassembled WGS sequence"/>
</dbReference>
<comment type="catalytic activity">
    <reaction evidence="11">
        <text>a hydroperoxide + [thioredoxin]-dithiol = an alcohol + [thioredoxin]-disulfide + H2O</text>
        <dbReference type="Rhea" id="RHEA:62620"/>
        <dbReference type="Rhea" id="RHEA-COMP:10698"/>
        <dbReference type="Rhea" id="RHEA-COMP:10700"/>
        <dbReference type="ChEBI" id="CHEBI:15377"/>
        <dbReference type="ChEBI" id="CHEBI:29950"/>
        <dbReference type="ChEBI" id="CHEBI:30879"/>
        <dbReference type="ChEBI" id="CHEBI:35924"/>
        <dbReference type="ChEBI" id="CHEBI:50058"/>
        <dbReference type="EC" id="1.11.1.24"/>
    </reaction>
</comment>
<comment type="caution">
    <text evidence="13">The sequence shown here is derived from an EMBL/GenBank/DDBJ whole genome shotgun (WGS) entry which is preliminary data.</text>
</comment>
<gene>
    <name evidence="13" type="ORF">KHM83_11880</name>
</gene>
<dbReference type="EMBL" id="JAHBCL010000019">
    <property type="protein sequence ID" value="MBS7527381.1"/>
    <property type="molecule type" value="Genomic_DNA"/>
</dbReference>
<evidence type="ECO:0000256" key="9">
    <source>
        <dbReference type="ARBA" id="ARBA00038489"/>
    </source>
</evidence>